<dbReference type="Pfam" id="PF00583">
    <property type="entry name" value="Acetyltransf_1"/>
    <property type="match status" value="1"/>
</dbReference>
<feature type="domain" description="N-acetyltransferase" evidence="4">
    <location>
        <begin position="1"/>
        <end position="183"/>
    </location>
</feature>
<dbReference type="GO" id="GO:0016747">
    <property type="term" value="F:acyltransferase activity, transferring groups other than amino-acyl groups"/>
    <property type="evidence" value="ECO:0007669"/>
    <property type="project" value="InterPro"/>
</dbReference>
<dbReference type="AlphaFoldDB" id="E6SG14"/>
<evidence type="ECO:0000313" key="5">
    <source>
        <dbReference type="EMBL" id="ADU49968.1"/>
    </source>
</evidence>
<dbReference type="RefSeq" id="WP_013494280.1">
    <property type="nucleotide sequence ID" value="NC_014830.1"/>
</dbReference>
<evidence type="ECO:0000256" key="2">
    <source>
        <dbReference type="ARBA" id="ARBA00023315"/>
    </source>
</evidence>
<proteinExistence type="predicted"/>
<dbReference type="CDD" id="cd04301">
    <property type="entry name" value="NAT_SF"/>
    <property type="match status" value="1"/>
</dbReference>
<evidence type="ECO:0000256" key="3">
    <source>
        <dbReference type="SAM" id="MobiDB-lite"/>
    </source>
</evidence>
<accession>E6SG14</accession>
<dbReference type="STRING" id="710696.Intca_3491"/>
<dbReference type="InterPro" id="IPR016181">
    <property type="entry name" value="Acyl_CoA_acyltransferase"/>
</dbReference>
<name>E6SG14_INTC7</name>
<dbReference type="KEGG" id="ica:Intca_3491"/>
<organism evidence="5 6">
    <name type="scientific">Intrasporangium calvum (strain ATCC 23552 / DSM 43043 / JCM 3097 / NBRC 12989 / NCIMB 10167 / NRRL B-3866 / 7 KIP)</name>
    <dbReference type="NCBI Taxonomy" id="710696"/>
    <lineage>
        <taxon>Bacteria</taxon>
        <taxon>Bacillati</taxon>
        <taxon>Actinomycetota</taxon>
        <taxon>Actinomycetes</taxon>
        <taxon>Micrococcales</taxon>
        <taxon>Intrasporangiaceae</taxon>
        <taxon>Intrasporangium</taxon>
    </lineage>
</organism>
<dbReference type="Proteomes" id="UP000008914">
    <property type="component" value="Chromosome"/>
</dbReference>
<feature type="region of interest" description="Disordered" evidence="3">
    <location>
        <begin position="323"/>
        <end position="357"/>
    </location>
</feature>
<sequence>MRIRPAQLDELEELAWIEHEADGLFGVVGVDVILDAPAPPTADYAKAQEAGSVLVAELPTGPLAGFVRTEIVDETAHLEQVSVLPQHARHGVGRAMIAAAEDWAFRRGHTPHHVDDLPGRAMERRTTSVWAGMFLRTTTSGHSCVPSAATSGPAASRSRPARPWGTVESQRRSDHLRRALNAPSCRGPTRPGALIAHLSPSSRAWLIEHNGEPLPDQLVAEIVSVAGAEPNAQWWGGPSLEGRPSSPTKRATGSTPSPTTRADPSSPVSSARNDAVGAIVPAVAGSRRRRPIASLRRLPGELAGRCAPGRTDLLWLDAHEPVGAAGASDTGSDRGRRSGGGGVVRRRLRVRRTRPHR</sequence>
<gene>
    <name evidence="5" type="ordered locus">Intca_3491</name>
</gene>
<dbReference type="HOGENOM" id="CLU_775631_0_0_11"/>
<keyword evidence="2" id="KW-0012">Acyltransferase</keyword>
<dbReference type="eggNOG" id="COG0454">
    <property type="taxonomic scope" value="Bacteria"/>
</dbReference>
<dbReference type="Gene3D" id="3.40.630.30">
    <property type="match status" value="1"/>
</dbReference>
<feature type="compositionally biased region" description="Polar residues" evidence="3">
    <location>
        <begin position="245"/>
        <end position="272"/>
    </location>
</feature>
<dbReference type="PANTHER" id="PTHR43800:SF1">
    <property type="entry name" value="PEPTIDYL-LYSINE N-ACETYLTRANSFERASE YJAB"/>
    <property type="match status" value="1"/>
</dbReference>
<protein>
    <submittedName>
        <fullName evidence="5">GCN5-related N-acetyltransferase</fullName>
    </submittedName>
</protein>
<dbReference type="EMBL" id="CP002343">
    <property type="protein sequence ID" value="ADU49968.1"/>
    <property type="molecule type" value="Genomic_DNA"/>
</dbReference>
<evidence type="ECO:0000259" key="4">
    <source>
        <dbReference type="PROSITE" id="PS51186"/>
    </source>
</evidence>
<dbReference type="PROSITE" id="PS51186">
    <property type="entry name" value="GNAT"/>
    <property type="match status" value="1"/>
</dbReference>
<feature type="region of interest" description="Disordered" evidence="3">
    <location>
        <begin position="231"/>
        <end position="273"/>
    </location>
</feature>
<dbReference type="SUPFAM" id="SSF55729">
    <property type="entry name" value="Acyl-CoA N-acyltransferases (Nat)"/>
    <property type="match status" value="1"/>
</dbReference>
<keyword evidence="1" id="KW-0808">Transferase</keyword>
<feature type="compositionally biased region" description="Basic residues" evidence="3">
    <location>
        <begin position="344"/>
        <end position="357"/>
    </location>
</feature>
<evidence type="ECO:0000256" key="1">
    <source>
        <dbReference type="ARBA" id="ARBA00022679"/>
    </source>
</evidence>
<evidence type="ECO:0000313" key="6">
    <source>
        <dbReference type="Proteomes" id="UP000008914"/>
    </source>
</evidence>
<dbReference type="PANTHER" id="PTHR43800">
    <property type="entry name" value="PEPTIDYL-LYSINE N-ACETYLTRANSFERASE YJAB"/>
    <property type="match status" value="1"/>
</dbReference>
<reference evidence="5 6" key="1">
    <citation type="journal article" date="2010" name="Stand. Genomic Sci.">
        <title>Complete genome sequence of Intrasporangium calvum type strain (7 KIP).</title>
        <authorList>
            <person name="Del Rio T.G."/>
            <person name="Chertkov O."/>
            <person name="Yasawong M."/>
            <person name="Lucas S."/>
            <person name="Deshpande S."/>
            <person name="Cheng J.F."/>
            <person name="Detter C."/>
            <person name="Tapia R."/>
            <person name="Han C."/>
            <person name="Goodwin L."/>
            <person name="Pitluck S."/>
            <person name="Liolios K."/>
            <person name="Ivanova N."/>
            <person name="Mavromatis K."/>
            <person name="Pati A."/>
            <person name="Chen A."/>
            <person name="Palaniappan K."/>
            <person name="Land M."/>
            <person name="Hauser L."/>
            <person name="Chang Y.J."/>
            <person name="Jeffries C.D."/>
            <person name="Rohde M."/>
            <person name="Pukall R."/>
            <person name="Sikorski J."/>
            <person name="Goker M."/>
            <person name="Woyke T."/>
            <person name="Bristow J."/>
            <person name="Eisen J.A."/>
            <person name="Markowitz V."/>
            <person name="Hugenholtz P."/>
            <person name="Kyrpides N.C."/>
            <person name="Klenk H.P."/>
            <person name="Lapidus A."/>
        </authorList>
    </citation>
    <scope>NUCLEOTIDE SEQUENCE [LARGE SCALE GENOMIC DNA]</scope>
    <source>
        <strain evidence="6">ATCC 23552 / DSM 43043 / JCM 3097 / NBRC 12989 / 7 KIP</strain>
    </source>
</reference>
<feature type="region of interest" description="Disordered" evidence="3">
    <location>
        <begin position="141"/>
        <end position="175"/>
    </location>
</feature>
<keyword evidence="6" id="KW-1185">Reference proteome</keyword>
<dbReference type="InterPro" id="IPR000182">
    <property type="entry name" value="GNAT_dom"/>
</dbReference>